<evidence type="ECO:0000313" key="2">
    <source>
        <dbReference type="EMBL" id="MBS4223816.1"/>
    </source>
</evidence>
<name>A0A942Z6A8_9BACI</name>
<evidence type="ECO:0000313" key="3">
    <source>
        <dbReference type="Proteomes" id="UP000676456"/>
    </source>
</evidence>
<keyword evidence="3" id="KW-1185">Reference proteome</keyword>
<proteinExistence type="predicted"/>
<reference evidence="2 3" key="1">
    <citation type="submission" date="2021-05" db="EMBL/GenBank/DDBJ databases">
        <title>Novel Bacillus species.</title>
        <authorList>
            <person name="Liu G."/>
        </authorList>
    </citation>
    <scope>NUCLEOTIDE SEQUENCE [LARGE SCALE GENOMIC DNA]</scope>
    <source>
        <strain evidence="2 3">FJAT-49682</strain>
    </source>
</reference>
<dbReference type="RefSeq" id="WP_213098793.1">
    <property type="nucleotide sequence ID" value="NZ_JAGYPN010000002.1"/>
</dbReference>
<dbReference type="PANTHER" id="PTHR42705">
    <property type="entry name" value="BIFUNCTIONAL NON-HOMOLOGOUS END JOINING PROTEIN LIGD"/>
    <property type="match status" value="1"/>
</dbReference>
<dbReference type="InterPro" id="IPR014145">
    <property type="entry name" value="LigD_pol_dom"/>
</dbReference>
<gene>
    <name evidence="2" type="ORF">KHA91_13760</name>
</gene>
<sequence>MKLKDLLQSLGLLSVPRTSGSSGLQVFVPIEPIYTFEQTRRITTFIANYFQEQMPKQVTSERVVTYDMVHRDVSITKEKATFAAI</sequence>
<evidence type="ECO:0000259" key="1">
    <source>
        <dbReference type="Pfam" id="PF21686"/>
    </source>
</evidence>
<comment type="caution">
    <text evidence="2">The sequence shown here is derived from an EMBL/GenBank/DDBJ whole genome shotgun (WGS) entry which is preliminary data.</text>
</comment>
<dbReference type="EMBL" id="JAGYPN010000002">
    <property type="protein sequence ID" value="MBS4223816.1"/>
    <property type="molecule type" value="Genomic_DNA"/>
</dbReference>
<dbReference type="Pfam" id="PF21686">
    <property type="entry name" value="LigD_Prim-Pol"/>
    <property type="match status" value="1"/>
</dbReference>
<feature type="domain" description="DNA ligase D polymerase" evidence="1">
    <location>
        <begin position="2"/>
        <end position="64"/>
    </location>
</feature>
<dbReference type="PANTHER" id="PTHR42705:SF2">
    <property type="entry name" value="BIFUNCTIONAL NON-HOMOLOGOUS END JOINING PROTEIN LIGD"/>
    <property type="match status" value="1"/>
</dbReference>
<protein>
    <recommendedName>
        <fullName evidence="1">DNA ligase D polymerase domain-containing protein</fullName>
    </recommendedName>
</protein>
<dbReference type="Gene3D" id="3.90.920.10">
    <property type="entry name" value="DNA primase, PRIM domain"/>
    <property type="match status" value="1"/>
</dbReference>
<dbReference type="InterPro" id="IPR052171">
    <property type="entry name" value="NHEJ_LigD"/>
</dbReference>
<dbReference type="AlphaFoldDB" id="A0A942Z6A8"/>
<accession>A0A942Z6A8</accession>
<dbReference type="Proteomes" id="UP000676456">
    <property type="component" value="Unassembled WGS sequence"/>
</dbReference>
<organism evidence="2 3">
    <name type="scientific">Lederbergia citrea</name>
    <dbReference type="NCBI Taxonomy" id="2833581"/>
    <lineage>
        <taxon>Bacteria</taxon>
        <taxon>Bacillati</taxon>
        <taxon>Bacillota</taxon>
        <taxon>Bacilli</taxon>
        <taxon>Bacillales</taxon>
        <taxon>Bacillaceae</taxon>
        <taxon>Lederbergia</taxon>
    </lineage>
</organism>